<gene>
    <name evidence="2" type="ORF">FB192DRAFT_1385846</name>
</gene>
<dbReference type="PANTHER" id="PTHR35763">
    <property type="entry name" value="COMPLEX 1 LYR-LIKE PROTEIN"/>
    <property type="match status" value="1"/>
</dbReference>
<evidence type="ECO:0000313" key="3">
    <source>
        <dbReference type="Proteomes" id="UP000469890"/>
    </source>
</evidence>
<dbReference type="PANTHER" id="PTHR35763:SF1">
    <property type="entry name" value="OS11G0133900 PROTEIN"/>
    <property type="match status" value="1"/>
</dbReference>
<proteinExistence type="predicted"/>
<name>A0A8H4BG67_MUCCL</name>
<reference evidence="2 3" key="1">
    <citation type="submission" date="2019-09" db="EMBL/GenBank/DDBJ databases">
        <authorList>
            <consortium name="DOE Joint Genome Institute"/>
            <person name="Mondo S.J."/>
            <person name="Navarro-Mendoza M.I."/>
            <person name="Perez-Arques C."/>
            <person name="Panchal S."/>
            <person name="Nicolas F.E."/>
            <person name="Ganguly P."/>
            <person name="Pangilinan J."/>
            <person name="Grigoriev I."/>
            <person name="Heitman J."/>
            <person name="Sanya K."/>
            <person name="Garre V."/>
        </authorList>
    </citation>
    <scope>NUCLEOTIDE SEQUENCE [LARGE SCALE GENOMIC DNA]</scope>
    <source>
        <strain evidence="2 3">MU402</strain>
    </source>
</reference>
<dbReference type="Pfam" id="PF13233">
    <property type="entry name" value="Complex1_LYR_2"/>
    <property type="match status" value="1"/>
</dbReference>
<protein>
    <submittedName>
        <fullName evidence="2">Uncharacterized protein</fullName>
    </submittedName>
</protein>
<feature type="region of interest" description="Disordered" evidence="1">
    <location>
        <begin position="98"/>
        <end position="129"/>
    </location>
</feature>
<evidence type="ECO:0000313" key="2">
    <source>
        <dbReference type="EMBL" id="KAF1801441.1"/>
    </source>
</evidence>
<accession>A0A8H4BG67</accession>
<dbReference type="AlphaFoldDB" id="A0A8H4BG67"/>
<dbReference type="Proteomes" id="UP000469890">
    <property type="component" value="Unassembled WGS sequence"/>
</dbReference>
<sequence>MSLSRNLSLYRGLLREVHMQYTKAANNPTFAQELKAIYRNNQNIQDPSKIEALNSNAENVLTFLTSSRKHKELRALYSAIVMEQKRKIELSANRVGLNLPKQYDPENPQPLGGSDTSSEAAAAAAGEKY</sequence>
<dbReference type="EMBL" id="JAAECE010000005">
    <property type="protein sequence ID" value="KAF1801441.1"/>
    <property type="molecule type" value="Genomic_DNA"/>
</dbReference>
<feature type="compositionally biased region" description="Low complexity" evidence="1">
    <location>
        <begin position="120"/>
        <end position="129"/>
    </location>
</feature>
<evidence type="ECO:0000256" key="1">
    <source>
        <dbReference type="SAM" id="MobiDB-lite"/>
    </source>
</evidence>
<organism evidence="2 3">
    <name type="scientific">Mucor circinelloides f. lusitanicus</name>
    <name type="common">Mucor racemosus var. lusitanicus</name>
    <dbReference type="NCBI Taxonomy" id="29924"/>
    <lineage>
        <taxon>Eukaryota</taxon>
        <taxon>Fungi</taxon>
        <taxon>Fungi incertae sedis</taxon>
        <taxon>Mucoromycota</taxon>
        <taxon>Mucoromycotina</taxon>
        <taxon>Mucoromycetes</taxon>
        <taxon>Mucorales</taxon>
        <taxon>Mucorineae</taxon>
        <taxon>Mucoraceae</taxon>
        <taxon>Mucor</taxon>
    </lineage>
</organism>
<comment type="caution">
    <text evidence="2">The sequence shown here is derived from an EMBL/GenBank/DDBJ whole genome shotgun (WGS) entry which is preliminary data.</text>
</comment>